<accession>A0A9R1C8Z4</accession>
<protein>
    <recommendedName>
        <fullName evidence="3">Addiction module toxin RelE</fullName>
    </recommendedName>
</protein>
<dbReference type="Proteomes" id="UP000825483">
    <property type="component" value="Unassembled WGS sequence"/>
</dbReference>
<evidence type="ECO:0000313" key="2">
    <source>
        <dbReference type="Proteomes" id="UP000825483"/>
    </source>
</evidence>
<dbReference type="RefSeq" id="WP_223929820.1">
    <property type="nucleotide sequence ID" value="NZ_BPTU01000003.1"/>
</dbReference>
<name>A0A9R1C8Z4_9BACT</name>
<organism evidence="1 2">
    <name type="scientific">Prevotella lacticifex</name>
    <dbReference type="NCBI Taxonomy" id="2854755"/>
    <lineage>
        <taxon>Bacteria</taxon>
        <taxon>Pseudomonadati</taxon>
        <taxon>Bacteroidota</taxon>
        <taxon>Bacteroidia</taxon>
        <taxon>Bacteroidales</taxon>
        <taxon>Prevotellaceae</taxon>
        <taxon>Prevotella</taxon>
    </lineage>
</organism>
<dbReference type="GeneID" id="72467984"/>
<reference evidence="1" key="1">
    <citation type="journal article" date="2022" name="Int. J. Syst. Evol. Microbiol.">
        <title>Prevotella lacticifex sp. nov., isolated from the rumen of cows.</title>
        <authorList>
            <person name="Shinkai T."/>
            <person name="Ikeyama N."/>
            <person name="Kumagai M."/>
            <person name="Ohmori H."/>
            <person name="Sakamoto M."/>
            <person name="Ohkuma M."/>
            <person name="Mitsumori M."/>
        </authorList>
    </citation>
    <scope>NUCLEOTIDE SEQUENCE</scope>
    <source>
        <strain evidence="1">R5076</strain>
    </source>
</reference>
<gene>
    <name evidence="1" type="ORF">PRLR5076_10530</name>
</gene>
<comment type="caution">
    <text evidence="1">The sequence shown here is derived from an EMBL/GenBank/DDBJ whole genome shotgun (WGS) entry which is preliminary data.</text>
</comment>
<evidence type="ECO:0008006" key="3">
    <source>
        <dbReference type="Google" id="ProtNLM"/>
    </source>
</evidence>
<proteinExistence type="predicted"/>
<evidence type="ECO:0000313" key="1">
    <source>
        <dbReference type="EMBL" id="GJG58202.1"/>
    </source>
</evidence>
<dbReference type="EMBL" id="BPUB01000001">
    <property type="protein sequence ID" value="GJG58202.1"/>
    <property type="molecule type" value="Genomic_DNA"/>
</dbReference>
<keyword evidence="2" id="KW-1185">Reference proteome</keyword>
<sequence>MKWNVEFTKEFLRMAKPLWKRYRSLMDDLDEFRKSLTDDPFQGVVLQPGIRKIRMAIKSKGGGKSKGARIITLTFAVDEEKAKVVLLLIYDHNQADTVDRKMVKIVAQRLGYDVDDLQDEGKTK</sequence>
<dbReference type="AlphaFoldDB" id="A0A9R1C8Z4"/>